<dbReference type="InterPro" id="IPR049500">
    <property type="entry name" value="Peptidase_M50B-like"/>
</dbReference>
<dbReference type="PANTHER" id="PTHR33979:SF2">
    <property type="entry name" value="PEPTIDASE M50B-LIKE-DOMAIN-CONTAINING PROTEIN"/>
    <property type="match status" value="1"/>
</dbReference>
<feature type="region of interest" description="Disordered" evidence="1">
    <location>
        <begin position="40"/>
        <end position="68"/>
    </location>
</feature>
<reference evidence="4" key="1">
    <citation type="submission" date="2016-09" db="EMBL/GenBank/DDBJ databases">
        <authorList>
            <person name="Jeantristanb JTB J.-T."/>
            <person name="Ricardo R."/>
        </authorList>
    </citation>
    <scope>NUCLEOTIDE SEQUENCE [LARGE SCALE GENOMIC DNA]</scope>
</reference>
<keyword evidence="4" id="KW-1185">Reference proteome</keyword>
<dbReference type="Proteomes" id="UP000198372">
    <property type="component" value="Unassembled WGS sequence"/>
</dbReference>
<gene>
    <name evidence="3" type="ORF">BQ2448_3075</name>
</gene>
<evidence type="ECO:0000256" key="1">
    <source>
        <dbReference type="SAM" id="MobiDB-lite"/>
    </source>
</evidence>
<evidence type="ECO:0000313" key="4">
    <source>
        <dbReference type="Proteomes" id="UP000198372"/>
    </source>
</evidence>
<evidence type="ECO:0000313" key="3">
    <source>
        <dbReference type="EMBL" id="SCV71487.1"/>
    </source>
</evidence>
<dbReference type="PANTHER" id="PTHR33979">
    <property type="entry name" value="OS02G0221600 PROTEIN"/>
    <property type="match status" value="1"/>
</dbReference>
<feature type="transmembrane region" description="Helical" evidence="2">
    <location>
        <begin position="314"/>
        <end position="335"/>
    </location>
</feature>
<feature type="transmembrane region" description="Helical" evidence="2">
    <location>
        <begin position="188"/>
        <end position="209"/>
    </location>
</feature>
<dbReference type="OrthoDB" id="40823at2759"/>
<feature type="transmembrane region" description="Helical" evidence="2">
    <location>
        <begin position="241"/>
        <end position="260"/>
    </location>
</feature>
<evidence type="ECO:0000256" key="2">
    <source>
        <dbReference type="SAM" id="Phobius"/>
    </source>
</evidence>
<feature type="transmembrane region" description="Helical" evidence="2">
    <location>
        <begin position="267"/>
        <end position="285"/>
    </location>
</feature>
<keyword evidence="2" id="KW-0812">Transmembrane</keyword>
<dbReference type="Pfam" id="PF13398">
    <property type="entry name" value="Peptidase_M50B"/>
    <property type="match status" value="1"/>
</dbReference>
<proteinExistence type="predicted"/>
<dbReference type="STRING" id="269621.A0A238FE62"/>
<feature type="transmembrane region" description="Helical" evidence="2">
    <location>
        <begin position="119"/>
        <end position="137"/>
    </location>
</feature>
<dbReference type="EMBL" id="FMSP01000007">
    <property type="protein sequence ID" value="SCV71487.1"/>
    <property type="molecule type" value="Genomic_DNA"/>
</dbReference>
<sequence length="356" mass="38802">MSPVATAHQPLVESLLDLVPRQAPSFVAVADSDAATTRPVNTAAAREGFVRERKRTSRRSNQDEGSKARWATTIHLTAENWPPYVYPTLLRRALPSEPGSKPMLMRRNLSLDPTDTQKATLGVIAAYVVIIAVLWHVPVLKWILYPLKMLTIAFHEFGHAATGCCTGARIKSITLDPREGGCTTMSGGISAITLPAGYLGSSLVGALLIFCGFDIVASKIASFVLATAFMIILWWGRKDWLTIVTILVSIGLLVAGWFIAHSAALRYEVLFIGVMSALYSVWDIFDDLIFRKVNESDASVFAKRYGGSSACWGVLWAIVSIVFMVAGILCGVLAFKDSFSQQAADSAKFLPTRLLF</sequence>
<feature type="transmembrane region" description="Helical" evidence="2">
    <location>
        <begin position="216"/>
        <end position="235"/>
    </location>
</feature>
<keyword evidence="2" id="KW-0472">Membrane</keyword>
<keyword evidence="2" id="KW-1133">Transmembrane helix</keyword>
<protein>
    <submittedName>
        <fullName evidence="3">BQ2448_3075 protein</fullName>
    </submittedName>
</protein>
<name>A0A238FE62_9BASI</name>
<accession>A0A238FE62</accession>
<dbReference type="AlphaFoldDB" id="A0A238FE62"/>
<organism evidence="3 4">
    <name type="scientific">Microbotryum intermedium</name>
    <dbReference type="NCBI Taxonomy" id="269621"/>
    <lineage>
        <taxon>Eukaryota</taxon>
        <taxon>Fungi</taxon>
        <taxon>Dikarya</taxon>
        <taxon>Basidiomycota</taxon>
        <taxon>Pucciniomycotina</taxon>
        <taxon>Microbotryomycetes</taxon>
        <taxon>Microbotryales</taxon>
        <taxon>Microbotryaceae</taxon>
        <taxon>Microbotryum</taxon>
    </lineage>
</organism>